<organism evidence="6 7">
    <name type="scientific">Mesorhizobium argentiipisi</name>
    <dbReference type="NCBI Taxonomy" id="3015175"/>
    <lineage>
        <taxon>Bacteria</taxon>
        <taxon>Pseudomonadati</taxon>
        <taxon>Pseudomonadota</taxon>
        <taxon>Alphaproteobacteria</taxon>
        <taxon>Hyphomicrobiales</taxon>
        <taxon>Phyllobacteriaceae</taxon>
        <taxon>Mesorhizobium</taxon>
    </lineage>
</organism>
<evidence type="ECO:0000313" key="6">
    <source>
        <dbReference type="EMBL" id="MEI9406446.1"/>
    </source>
</evidence>
<dbReference type="InterPro" id="IPR036271">
    <property type="entry name" value="Tet_transcr_reg_TetR-rel_C_sf"/>
</dbReference>
<dbReference type="InterPro" id="IPR023772">
    <property type="entry name" value="DNA-bd_HTH_TetR-type_CS"/>
</dbReference>
<dbReference type="RefSeq" id="WP_337096938.1">
    <property type="nucleotide sequence ID" value="NZ_JAPYKO010000036.1"/>
</dbReference>
<dbReference type="Pfam" id="PF00440">
    <property type="entry name" value="TetR_N"/>
    <property type="match status" value="1"/>
</dbReference>
<dbReference type="PRINTS" id="PR00455">
    <property type="entry name" value="HTHTETR"/>
</dbReference>
<dbReference type="SUPFAM" id="SSF48498">
    <property type="entry name" value="Tetracyclin repressor-like, C-terminal domain"/>
    <property type="match status" value="1"/>
</dbReference>
<dbReference type="Proteomes" id="UP001366503">
    <property type="component" value="Unassembled WGS sequence"/>
</dbReference>
<accession>A0ABU8KL64</accession>
<dbReference type="InterPro" id="IPR009057">
    <property type="entry name" value="Homeodomain-like_sf"/>
</dbReference>
<evidence type="ECO:0000259" key="5">
    <source>
        <dbReference type="PROSITE" id="PS50977"/>
    </source>
</evidence>
<keyword evidence="7" id="KW-1185">Reference proteome</keyword>
<evidence type="ECO:0000256" key="3">
    <source>
        <dbReference type="ARBA" id="ARBA00023163"/>
    </source>
</evidence>
<evidence type="ECO:0000256" key="4">
    <source>
        <dbReference type="PROSITE-ProRule" id="PRU00335"/>
    </source>
</evidence>
<dbReference type="PANTHER" id="PTHR47506">
    <property type="entry name" value="TRANSCRIPTIONAL REGULATORY PROTEIN"/>
    <property type="match status" value="1"/>
</dbReference>
<evidence type="ECO:0000256" key="1">
    <source>
        <dbReference type="ARBA" id="ARBA00023015"/>
    </source>
</evidence>
<sequence length="207" mass="22738">MPYAPKHKQQTRERIVEAAARLFNRGGFAEVTIGEIMTAAGVTHGGFYRHFSSKEELYAEAVRHFLKKEVPERWQKGRADASLPDQRFASFVVDAYLSRDHLQDIDGSCPLVGLSSDVARSSRGVKSAYREVAQAMVDVFKTNLKGRGARDQAMVLVALCVGGMVLARALDDEDLAKDFLDTAHKHALKTTGWRGGRAQSSAKVSTA</sequence>
<proteinExistence type="predicted"/>
<name>A0ABU8KL64_9HYPH</name>
<dbReference type="InterPro" id="IPR001647">
    <property type="entry name" value="HTH_TetR"/>
</dbReference>
<evidence type="ECO:0000256" key="2">
    <source>
        <dbReference type="ARBA" id="ARBA00023125"/>
    </source>
</evidence>
<keyword evidence="1" id="KW-0805">Transcription regulation</keyword>
<keyword evidence="2 4" id="KW-0238">DNA-binding</keyword>
<keyword evidence="3" id="KW-0804">Transcription</keyword>
<feature type="domain" description="HTH tetR-type" evidence="5">
    <location>
        <begin position="9"/>
        <end position="69"/>
    </location>
</feature>
<dbReference type="Gene3D" id="1.10.10.60">
    <property type="entry name" value="Homeodomain-like"/>
    <property type="match status" value="1"/>
</dbReference>
<dbReference type="PANTHER" id="PTHR47506:SF7">
    <property type="entry name" value="TRANSCRIPTIONAL REGULATORY PROTEIN"/>
    <property type="match status" value="1"/>
</dbReference>
<comment type="caution">
    <text evidence="6">The sequence shown here is derived from an EMBL/GenBank/DDBJ whole genome shotgun (WGS) entry which is preliminary data.</text>
</comment>
<protein>
    <submittedName>
        <fullName evidence="6">TetR/AcrR family transcriptional regulator</fullName>
    </submittedName>
</protein>
<feature type="DNA-binding region" description="H-T-H motif" evidence="4">
    <location>
        <begin position="32"/>
        <end position="51"/>
    </location>
</feature>
<gene>
    <name evidence="6" type="ORF">O7A05_30445</name>
</gene>
<reference evidence="6 7" key="1">
    <citation type="submission" date="2022-12" db="EMBL/GenBank/DDBJ databases">
        <authorList>
            <person name="Muema E."/>
        </authorList>
    </citation>
    <scope>NUCLEOTIDE SEQUENCE [LARGE SCALE GENOMIC DNA]</scope>
    <source>
        <strain evidence="7">1330</strain>
    </source>
</reference>
<dbReference type="SUPFAM" id="SSF46689">
    <property type="entry name" value="Homeodomain-like"/>
    <property type="match status" value="1"/>
</dbReference>
<evidence type="ECO:0000313" key="7">
    <source>
        <dbReference type="Proteomes" id="UP001366503"/>
    </source>
</evidence>
<dbReference type="PROSITE" id="PS01081">
    <property type="entry name" value="HTH_TETR_1"/>
    <property type="match status" value="1"/>
</dbReference>
<dbReference type="Gene3D" id="1.10.357.10">
    <property type="entry name" value="Tetracycline Repressor, domain 2"/>
    <property type="match status" value="1"/>
</dbReference>
<dbReference type="EMBL" id="JAPYKO010000036">
    <property type="protein sequence ID" value="MEI9406446.1"/>
    <property type="molecule type" value="Genomic_DNA"/>
</dbReference>
<dbReference type="PROSITE" id="PS50977">
    <property type="entry name" value="HTH_TETR_2"/>
    <property type="match status" value="1"/>
</dbReference>